<evidence type="ECO:0000259" key="5">
    <source>
        <dbReference type="PROSITE" id="PS51898"/>
    </source>
</evidence>
<dbReference type="PANTHER" id="PTHR30629:SF2">
    <property type="entry name" value="PROPHAGE INTEGRASE INTS-RELATED"/>
    <property type="match status" value="1"/>
</dbReference>
<dbReference type="GO" id="GO:0003677">
    <property type="term" value="F:DNA binding"/>
    <property type="evidence" value="ECO:0007669"/>
    <property type="project" value="UniProtKB-KW"/>
</dbReference>
<feature type="domain" description="Tyr recombinase" evidence="5">
    <location>
        <begin position="242"/>
        <end position="427"/>
    </location>
</feature>
<dbReference type="Proteomes" id="UP000532440">
    <property type="component" value="Unassembled WGS sequence"/>
</dbReference>
<dbReference type="Gene3D" id="3.30.160.390">
    <property type="entry name" value="Integrase, DNA-binding domain"/>
    <property type="match status" value="1"/>
</dbReference>
<gene>
    <name evidence="6" type="ORF">HNQ70_000313</name>
</gene>
<evidence type="ECO:0000256" key="2">
    <source>
        <dbReference type="ARBA" id="ARBA00022908"/>
    </source>
</evidence>
<dbReference type="Gene3D" id="1.10.150.130">
    <property type="match status" value="1"/>
</dbReference>
<dbReference type="InterPro" id="IPR010998">
    <property type="entry name" value="Integrase_recombinase_N"/>
</dbReference>
<evidence type="ECO:0000256" key="1">
    <source>
        <dbReference type="ARBA" id="ARBA00008857"/>
    </source>
</evidence>
<dbReference type="PROSITE" id="PS51898">
    <property type="entry name" value="TYR_RECOMBINASE"/>
    <property type="match status" value="1"/>
</dbReference>
<dbReference type="InterPro" id="IPR050808">
    <property type="entry name" value="Phage_Integrase"/>
</dbReference>
<organism evidence="6 7">
    <name type="scientific">Quisquiliibacterium transsilvanicum</name>
    <dbReference type="NCBI Taxonomy" id="1549638"/>
    <lineage>
        <taxon>Bacteria</taxon>
        <taxon>Pseudomonadati</taxon>
        <taxon>Pseudomonadota</taxon>
        <taxon>Betaproteobacteria</taxon>
        <taxon>Burkholderiales</taxon>
        <taxon>Burkholderiaceae</taxon>
        <taxon>Quisquiliibacterium</taxon>
    </lineage>
</organism>
<keyword evidence="3" id="KW-0238">DNA-binding</keyword>
<dbReference type="GO" id="GO:0015074">
    <property type="term" value="P:DNA integration"/>
    <property type="evidence" value="ECO:0007669"/>
    <property type="project" value="UniProtKB-KW"/>
</dbReference>
<comment type="caution">
    <text evidence="6">The sequence shown here is derived from an EMBL/GenBank/DDBJ whole genome shotgun (WGS) entry which is preliminary data.</text>
</comment>
<dbReference type="Pfam" id="PF00589">
    <property type="entry name" value="Phage_integrase"/>
    <property type="match status" value="1"/>
</dbReference>
<dbReference type="InterPro" id="IPR013762">
    <property type="entry name" value="Integrase-like_cat_sf"/>
</dbReference>
<evidence type="ECO:0000256" key="3">
    <source>
        <dbReference type="ARBA" id="ARBA00023125"/>
    </source>
</evidence>
<evidence type="ECO:0000256" key="4">
    <source>
        <dbReference type="ARBA" id="ARBA00023172"/>
    </source>
</evidence>
<dbReference type="AlphaFoldDB" id="A0A7W8M7U7"/>
<keyword evidence="2" id="KW-0229">DNA integration</keyword>
<dbReference type="PANTHER" id="PTHR30629">
    <property type="entry name" value="PROPHAGE INTEGRASE"/>
    <property type="match status" value="1"/>
</dbReference>
<dbReference type="InterPro" id="IPR002104">
    <property type="entry name" value="Integrase_catalytic"/>
</dbReference>
<dbReference type="RefSeq" id="WP_183963615.1">
    <property type="nucleotide sequence ID" value="NZ_BAABEW010000016.1"/>
</dbReference>
<accession>A0A7W8M7U7</accession>
<dbReference type="SUPFAM" id="SSF56349">
    <property type="entry name" value="DNA breaking-rejoining enzymes"/>
    <property type="match status" value="1"/>
</dbReference>
<name>A0A7W8M7U7_9BURK</name>
<sequence>MKFTDPAVMAALKAAKASNRTEWHHEPRGRGAGALSLKASAQGRGHWYFRYSLDRKHQYVPIGAYGKEAPEIPLRAARDECNRLDALRATVPGGDLRGHLMVKEATEEREHRAEVQAVVEAPRHTLQALMDAYAVALESQGKKDSAQDVRGMVRLHLTEQFQDYAKAPAAEFTRKQATEVLRKLVEAGKGRTAGKLRAYLRAAFALALRAESDASASSAMIGFDMETNPVAGTVALTQFNRVKERALSDGELRALWKRLEATDTPSSLAIRIALLLGGQRFTQLLRAKVADFDQEAGTLTLYDPKGRRKVPRAHVLPVGKAAAETIHKQIASASILETGLMFPARGGVPMTVRTVSKFLQDVRAAMLDKKEAQDFDLADLRRTCETQLAKLGISKDLRAQVQSHGLGGVQARHYDRYDYMDEKSAALTAWASWLTGTDARNVVPIGQKRKARAKAAA</sequence>
<reference evidence="6 7" key="1">
    <citation type="submission" date="2020-08" db="EMBL/GenBank/DDBJ databases">
        <title>Genomic Encyclopedia of Type Strains, Phase IV (KMG-IV): sequencing the most valuable type-strain genomes for metagenomic binning, comparative biology and taxonomic classification.</title>
        <authorList>
            <person name="Goeker M."/>
        </authorList>
    </citation>
    <scope>NUCLEOTIDE SEQUENCE [LARGE SCALE GENOMIC DNA]</scope>
    <source>
        <strain evidence="6 7">DSM 29781</strain>
    </source>
</reference>
<comment type="similarity">
    <text evidence="1">Belongs to the 'phage' integrase family.</text>
</comment>
<dbReference type="InterPro" id="IPR038488">
    <property type="entry name" value="Integrase_DNA-bd_sf"/>
</dbReference>
<dbReference type="GO" id="GO:0006310">
    <property type="term" value="P:DNA recombination"/>
    <property type="evidence" value="ECO:0007669"/>
    <property type="project" value="UniProtKB-KW"/>
</dbReference>
<dbReference type="Gene3D" id="1.10.443.10">
    <property type="entry name" value="Intergrase catalytic core"/>
    <property type="match status" value="1"/>
</dbReference>
<keyword evidence="4" id="KW-0233">DNA recombination</keyword>
<protein>
    <submittedName>
        <fullName evidence="6">Integrase</fullName>
    </submittedName>
</protein>
<dbReference type="InterPro" id="IPR011010">
    <property type="entry name" value="DNA_brk_join_enz"/>
</dbReference>
<dbReference type="EMBL" id="JACHGB010000001">
    <property type="protein sequence ID" value="MBB5270329.1"/>
    <property type="molecule type" value="Genomic_DNA"/>
</dbReference>
<keyword evidence="7" id="KW-1185">Reference proteome</keyword>
<evidence type="ECO:0000313" key="6">
    <source>
        <dbReference type="EMBL" id="MBB5270329.1"/>
    </source>
</evidence>
<proteinExistence type="inferred from homology"/>
<evidence type="ECO:0000313" key="7">
    <source>
        <dbReference type="Proteomes" id="UP000532440"/>
    </source>
</evidence>